<dbReference type="AlphaFoldDB" id="A0A8J8GGW6"/>
<proteinExistence type="predicted"/>
<dbReference type="EMBL" id="JABTTE010000013">
    <property type="protein sequence ID" value="NSL52173.1"/>
    <property type="molecule type" value="Genomic_DNA"/>
</dbReference>
<sequence>MIRDKIDKILDSLPEEELKKVYWSISSIQEEYLFNKNLQEKGVTVTTLVEEAEEIIDLWDRTFAKDISEEVKKEIYYDQFKWHIFSYEKKDCLKDDDARKAFDALPKEKVYVMYQGLPLIYLYTNANKVEAKVFDSQQDIYIFDTNFTWTYVRTHELMCGPYFYKVNEMS</sequence>
<gene>
    <name evidence="1" type="ORF">HR057_10445</name>
</gene>
<organism evidence="1 2">
    <name type="scientific">Calidifontibacillus erzurumensis</name>
    <dbReference type="NCBI Taxonomy" id="2741433"/>
    <lineage>
        <taxon>Bacteria</taxon>
        <taxon>Bacillati</taxon>
        <taxon>Bacillota</taxon>
        <taxon>Bacilli</taxon>
        <taxon>Bacillales</taxon>
        <taxon>Bacillaceae</taxon>
        <taxon>Calidifontibacillus/Schinkia group</taxon>
        <taxon>Calidifontibacillus</taxon>
    </lineage>
</organism>
<accession>A0A8J8GGW6</accession>
<dbReference type="InterPro" id="IPR025454">
    <property type="entry name" value="DUF4275"/>
</dbReference>
<comment type="caution">
    <text evidence="1">The sequence shown here is derived from an EMBL/GenBank/DDBJ whole genome shotgun (WGS) entry which is preliminary data.</text>
</comment>
<dbReference type="RefSeq" id="WP_173731379.1">
    <property type="nucleotide sequence ID" value="NZ_JABTTE010000013.1"/>
</dbReference>
<evidence type="ECO:0000313" key="2">
    <source>
        <dbReference type="Proteomes" id="UP000625804"/>
    </source>
</evidence>
<name>A0A8J8GGW6_9BACI</name>
<keyword evidence="2" id="KW-1185">Reference proteome</keyword>
<dbReference type="Proteomes" id="UP000625804">
    <property type="component" value="Unassembled WGS sequence"/>
</dbReference>
<reference evidence="1" key="1">
    <citation type="submission" date="2020-06" db="EMBL/GenBank/DDBJ databases">
        <title>A novel thermopfilic bacterium from Erzurum, Turkey.</title>
        <authorList>
            <person name="Adiguzel A."/>
            <person name="Ay H."/>
            <person name="Baltaci M.O."/>
        </authorList>
    </citation>
    <scope>NUCLEOTIDE SEQUENCE</scope>
    <source>
        <strain evidence="1">P2</strain>
    </source>
</reference>
<protein>
    <submittedName>
        <fullName evidence="1">DUF4275 family protein</fullName>
    </submittedName>
</protein>
<dbReference type="Pfam" id="PF14101">
    <property type="entry name" value="DUF4275"/>
    <property type="match status" value="1"/>
</dbReference>
<evidence type="ECO:0000313" key="1">
    <source>
        <dbReference type="EMBL" id="NSL52173.1"/>
    </source>
</evidence>